<dbReference type="GO" id="GO:0005615">
    <property type="term" value="C:extracellular space"/>
    <property type="evidence" value="ECO:0007669"/>
    <property type="project" value="TreeGrafter"/>
</dbReference>
<keyword evidence="11" id="KW-0393">Immunoglobulin domain</keyword>
<dbReference type="GO" id="GO:0010001">
    <property type="term" value="P:glial cell differentiation"/>
    <property type="evidence" value="ECO:0007669"/>
    <property type="project" value="TreeGrafter"/>
</dbReference>
<dbReference type="PROSITE" id="PS01187">
    <property type="entry name" value="EGF_CA"/>
    <property type="match status" value="1"/>
</dbReference>
<dbReference type="PROSITE" id="PS50041">
    <property type="entry name" value="C_TYPE_LECTIN_2"/>
    <property type="match status" value="1"/>
</dbReference>
<feature type="domain" description="EGF-like" evidence="16">
    <location>
        <begin position="496"/>
        <end position="532"/>
    </location>
</feature>
<name>G3PQZ5_GASAC</name>
<dbReference type="InterPro" id="IPR013783">
    <property type="entry name" value="Ig-like_fold"/>
</dbReference>
<dbReference type="SMART" id="SM00034">
    <property type="entry name" value="CLECT"/>
    <property type="match status" value="1"/>
</dbReference>
<dbReference type="PRINTS" id="PR01265">
    <property type="entry name" value="LINKMODULE"/>
</dbReference>
<dbReference type="SMART" id="SM00409">
    <property type="entry name" value="IG"/>
    <property type="match status" value="1"/>
</dbReference>
<keyword evidence="5" id="KW-0732">Signal</keyword>
<evidence type="ECO:0000256" key="9">
    <source>
        <dbReference type="ARBA" id="ARBA00023157"/>
    </source>
</evidence>
<dbReference type="Ensembl" id="ENSGACT00000020069.2">
    <property type="protein sequence ID" value="ENSGACP00000020030.2"/>
    <property type="gene ID" value="ENSGACG00000015182.2"/>
</dbReference>
<dbReference type="InterPro" id="IPR000538">
    <property type="entry name" value="Link_dom"/>
</dbReference>
<keyword evidence="4 13" id="KW-0768">Sushi</keyword>
<dbReference type="CDD" id="cd03517">
    <property type="entry name" value="Link_domain_CSPGs_modules_1_3"/>
    <property type="match status" value="1"/>
</dbReference>
<dbReference type="Bgee" id="ENSGACG00000015182">
    <property type="expression patterns" value="Expressed in diencephalon and 3 other cell types or tissues"/>
</dbReference>
<dbReference type="GO" id="GO:0001501">
    <property type="term" value="P:skeletal system development"/>
    <property type="evidence" value="ECO:0007669"/>
    <property type="project" value="TreeGrafter"/>
</dbReference>
<dbReference type="GO" id="GO:0007155">
    <property type="term" value="P:cell adhesion"/>
    <property type="evidence" value="ECO:0007669"/>
    <property type="project" value="InterPro"/>
</dbReference>
<dbReference type="AlphaFoldDB" id="G3PQZ5"/>
<dbReference type="GO" id="GO:0072534">
    <property type="term" value="C:perineuronal net"/>
    <property type="evidence" value="ECO:0007669"/>
    <property type="project" value="TreeGrafter"/>
</dbReference>
<reference evidence="21" key="3">
    <citation type="submission" date="2025-09" db="UniProtKB">
        <authorList>
            <consortium name="Ensembl"/>
        </authorList>
    </citation>
    <scope>IDENTIFICATION</scope>
</reference>
<dbReference type="InterPro" id="IPR036179">
    <property type="entry name" value="Ig-like_dom_sf"/>
</dbReference>
<dbReference type="Gene3D" id="3.10.100.10">
    <property type="entry name" value="Mannose-Binding Protein A, subunit A"/>
    <property type="match status" value="3"/>
</dbReference>
<dbReference type="CDD" id="cd00054">
    <property type="entry name" value="EGF_CA"/>
    <property type="match status" value="2"/>
</dbReference>
<keyword evidence="2" id="KW-0964">Secreted</keyword>
<dbReference type="Gene3D" id="2.10.25.10">
    <property type="entry name" value="Laminin"/>
    <property type="match status" value="2"/>
</dbReference>
<evidence type="ECO:0000259" key="16">
    <source>
        <dbReference type="PROSITE" id="PS50026"/>
    </source>
</evidence>
<dbReference type="STRING" id="69293.ENSGACP00000020030"/>
<accession>G3PQZ5</accession>
<evidence type="ECO:0000256" key="3">
    <source>
        <dbReference type="ARBA" id="ARBA00022536"/>
    </source>
</evidence>
<dbReference type="InterPro" id="IPR016187">
    <property type="entry name" value="CTDL_fold"/>
</dbReference>
<dbReference type="PROSITE" id="PS01241">
    <property type="entry name" value="LINK_1"/>
    <property type="match status" value="1"/>
</dbReference>
<evidence type="ECO:0000256" key="7">
    <source>
        <dbReference type="ARBA" id="ARBA00022837"/>
    </source>
</evidence>
<dbReference type="GO" id="GO:0045202">
    <property type="term" value="C:synapse"/>
    <property type="evidence" value="ECO:0007669"/>
    <property type="project" value="TreeGrafter"/>
</dbReference>
<keyword evidence="22" id="KW-1185">Reference proteome</keyword>
<dbReference type="Gene3D" id="2.60.40.10">
    <property type="entry name" value="Immunoglobulins"/>
    <property type="match status" value="1"/>
</dbReference>
<dbReference type="Pfam" id="PF07686">
    <property type="entry name" value="V-set"/>
    <property type="match status" value="1"/>
</dbReference>
<dbReference type="FunFam" id="2.10.25.10:FF:000006">
    <property type="entry name" value="Versican core protein-like isoform 1"/>
    <property type="match status" value="1"/>
</dbReference>
<organism evidence="21 22">
    <name type="scientific">Gasterosteus aculeatus aculeatus</name>
    <name type="common">three-spined stickleback</name>
    <dbReference type="NCBI Taxonomy" id="481459"/>
    <lineage>
        <taxon>Eukaryota</taxon>
        <taxon>Metazoa</taxon>
        <taxon>Chordata</taxon>
        <taxon>Craniata</taxon>
        <taxon>Vertebrata</taxon>
        <taxon>Euteleostomi</taxon>
        <taxon>Actinopterygii</taxon>
        <taxon>Neopterygii</taxon>
        <taxon>Teleostei</taxon>
        <taxon>Neoteleostei</taxon>
        <taxon>Acanthomorphata</taxon>
        <taxon>Eupercaria</taxon>
        <taxon>Perciformes</taxon>
        <taxon>Cottioidei</taxon>
        <taxon>Gasterosteales</taxon>
        <taxon>Gasterosteidae</taxon>
        <taxon>Gasterosteus</taxon>
    </lineage>
</organism>
<dbReference type="InterPro" id="IPR001304">
    <property type="entry name" value="C-type_lectin-like"/>
</dbReference>
<evidence type="ECO:0000259" key="18">
    <source>
        <dbReference type="PROSITE" id="PS50835"/>
    </source>
</evidence>
<dbReference type="PROSITE" id="PS00615">
    <property type="entry name" value="C_TYPE_LECTIN_1"/>
    <property type="match status" value="1"/>
</dbReference>
<feature type="domain" description="Sushi" evidence="19">
    <location>
        <begin position="663"/>
        <end position="723"/>
    </location>
</feature>
<feature type="domain" description="C-type lectin" evidence="17">
    <location>
        <begin position="545"/>
        <end position="659"/>
    </location>
</feature>
<evidence type="ECO:0000256" key="5">
    <source>
        <dbReference type="ARBA" id="ARBA00022729"/>
    </source>
</evidence>
<dbReference type="PROSITE" id="PS50923">
    <property type="entry name" value="SUSHI"/>
    <property type="match status" value="1"/>
</dbReference>
<evidence type="ECO:0000256" key="1">
    <source>
        <dbReference type="ARBA" id="ARBA00004613"/>
    </source>
</evidence>
<evidence type="ECO:0000259" key="20">
    <source>
        <dbReference type="PROSITE" id="PS50963"/>
    </source>
</evidence>
<dbReference type="Gene3D" id="2.10.70.10">
    <property type="entry name" value="Complement Module, domain 1"/>
    <property type="match status" value="1"/>
</dbReference>
<dbReference type="PROSITE" id="PS50026">
    <property type="entry name" value="EGF_3"/>
    <property type="match status" value="2"/>
</dbReference>
<dbReference type="PROSITE" id="PS50963">
    <property type="entry name" value="LINK_2"/>
    <property type="match status" value="2"/>
</dbReference>
<comment type="caution">
    <text evidence="12">Lacks conserved residue(s) required for the propagation of feature annotation.</text>
</comment>
<evidence type="ECO:0000256" key="14">
    <source>
        <dbReference type="PROSITE-ProRule" id="PRU00323"/>
    </source>
</evidence>
<dbReference type="InterPro" id="IPR000436">
    <property type="entry name" value="Sushi_SCR_CCP_dom"/>
</dbReference>
<reference evidence="21" key="2">
    <citation type="submission" date="2025-08" db="UniProtKB">
        <authorList>
            <consortium name="Ensembl"/>
        </authorList>
    </citation>
    <scope>IDENTIFICATION</scope>
</reference>
<dbReference type="eggNOG" id="ENOG502QQ78">
    <property type="taxonomic scope" value="Eukaryota"/>
</dbReference>
<dbReference type="PANTHER" id="PTHR22804">
    <property type="entry name" value="AGGRECAN/VERSICAN PROTEOGLYCAN"/>
    <property type="match status" value="1"/>
</dbReference>
<dbReference type="Pfam" id="PF00193">
    <property type="entry name" value="Xlink"/>
    <property type="match status" value="2"/>
</dbReference>
<sequence length="762" mass="83907">MIKPVSCARVETVGYIVPCFLKCPLTYFIANSVVCFCSSSLGAASSVVNMRRITLPPVHQPLAGTAVLPCVYTLQTGSSSQAPHLLWTHARVPAEGEQVVLAAKGDAIKVNKAFSGRVTMPGYAANPLNATMEISGLRTNDSGTYRCQVVMGNEYERDAAPLVVSGVVFHYQAAGTRYALSFADAQRACQENSAEMATPAQLWAAHHDGFASCAAGWLDDQTVRYSVQLPGLGCYGHKESSTGVMNYGKRDPKELFDVYCFAKELNGEVFHSAVPGRLSLSSASDRCVSLGGQLATAGQLYLAWKDGLDSCAPGWLSDGSVRYPVTRPRPDCAGRQPGVHTVAPNSTEDNSTALYDAYCYRGKLGLISYAAVVSKTIPSTNNPSTITNVNRKHPTLCFPGKVEKSGSISQIYTSLWKPWSYLAGMSQADPTGADGPDVTTPHATTPGGDLISRRINHEVEPCVTNPCLHGGKCLPQGTGYSCYCPQGYTGENCEIDVDDCLSEPCENGGTCIDKIDSFLCLCLPSYAGDTCEKDVEGCEHGWRKFHGHCYRYFTHRHTWEDAEKDCREHSAHLSSVVSATEQEFINGLGHDNAWIGLNDRTVEEDFQWTDSNELVYENWRESQPDNFFAGGEDCVVTIAHEDGKWNDVPCNYNLPYICKKGTVLCGTPPAVEDAHLIGRRRSHYDIHAVVRYQCSEGFFQRHIPTARCRADGSWERPRIICTKSRRSQRYRRHHHNQHNERRGHRRHGGEGHKAREDAHSYY</sequence>
<evidence type="ECO:0000256" key="6">
    <source>
        <dbReference type="ARBA" id="ARBA00022737"/>
    </source>
</evidence>
<feature type="domain" description="Link" evidence="20">
    <location>
        <begin position="167"/>
        <end position="262"/>
    </location>
</feature>
<dbReference type="SUPFAM" id="SSF56436">
    <property type="entry name" value="C-type lectin-like"/>
    <property type="match status" value="3"/>
</dbReference>
<dbReference type="InterPro" id="IPR000152">
    <property type="entry name" value="EGF-type_Asp/Asn_hydroxyl_site"/>
</dbReference>
<dbReference type="GO" id="GO:0002052">
    <property type="term" value="P:positive regulation of neuroblast proliferation"/>
    <property type="evidence" value="ECO:0007669"/>
    <property type="project" value="TreeGrafter"/>
</dbReference>
<dbReference type="SMART" id="SM00032">
    <property type="entry name" value="CCP"/>
    <property type="match status" value="1"/>
</dbReference>
<feature type="disulfide bond" evidence="14">
    <location>
        <begin position="311"/>
        <end position="332"/>
    </location>
</feature>
<feature type="disulfide bond" evidence="13">
    <location>
        <begin position="665"/>
        <end position="708"/>
    </location>
</feature>
<dbReference type="FunFam" id="3.10.100.10:FF:000002">
    <property type="entry name" value="Hyaluronan proteoglycan link protein 1"/>
    <property type="match status" value="2"/>
</dbReference>
<evidence type="ECO:0000256" key="2">
    <source>
        <dbReference type="ARBA" id="ARBA00022525"/>
    </source>
</evidence>
<dbReference type="PROSITE" id="PS00022">
    <property type="entry name" value="EGF_1"/>
    <property type="match status" value="2"/>
</dbReference>
<dbReference type="PANTHER" id="PTHR22804:SF24">
    <property type="entry name" value="NEUROCAN CORE PROTEIN"/>
    <property type="match status" value="1"/>
</dbReference>
<dbReference type="Pfam" id="PF00059">
    <property type="entry name" value="Lectin_C"/>
    <property type="match status" value="1"/>
</dbReference>
<evidence type="ECO:0000313" key="21">
    <source>
        <dbReference type="Ensembl" id="ENSGACP00000020030.2"/>
    </source>
</evidence>
<evidence type="ECO:0000256" key="10">
    <source>
        <dbReference type="ARBA" id="ARBA00023180"/>
    </source>
</evidence>
<evidence type="ECO:0008006" key="23">
    <source>
        <dbReference type="Google" id="ProtNLM"/>
    </source>
</evidence>
<dbReference type="SMART" id="SM00445">
    <property type="entry name" value="LINK"/>
    <property type="match status" value="2"/>
</dbReference>
<keyword evidence="6" id="KW-0677">Repeat</keyword>
<feature type="compositionally biased region" description="Basic residues" evidence="15">
    <location>
        <begin position="725"/>
        <end position="747"/>
    </location>
</feature>
<comment type="subcellular location">
    <subcellularLocation>
        <location evidence="1">Secreted</location>
    </subcellularLocation>
</comment>
<dbReference type="InterPro" id="IPR035976">
    <property type="entry name" value="Sushi/SCR/CCP_sf"/>
</dbReference>
<dbReference type="FunFam" id="2.10.70.10:FF:000003">
    <property type="entry name" value="Versican core protein"/>
    <property type="match status" value="1"/>
</dbReference>
<dbReference type="GeneTree" id="ENSGT00940000158649"/>
<keyword evidence="3 12" id="KW-0245">EGF-like domain</keyword>
<dbReference type="Pfam" id="PF00084">
    <property type="entry name" value="Sushi"/>
    <property type="match status" value="1"/>
</dbReference>
<dbReference type="InterPro" id="IPR000742">
    <property type="entry name" value="EGF"/>
</dbReference>
<evidence type="ECO:0000256" key="4">
    <source>
        <dbReference type="ARBA" id="ARBA00022659"/>
    </source>
</evidence>
<dbReference type="Pfam" id="PF00008">
    <property type="entry name" value="EGF"/>
    <property type="match status" value="2"/>
</dbReference>
<evidence type="ECO:0000313" key="22">
    <source>
        <dbReference type="Proteomes" id="UP000007635"/>
    </source>
</evidence>
<dbReference type="GO" id="GO:0007417">
    <property type="term" value="P:central nervous system development"/>
    <property type="evidence" value="ECO:0007669"/>
    <property type="project" value="TreeGrafter"/>
</dbReference>
<feature type="domain" description="EGF-like" evidence="16">
    <location>
        <begin position="458"/>
        <end position="494"/>
    </location>
</feature>
<proteinExistence type="predicted"/>
<dbReference type="SUPFAM" id="SSF48726">
    <property type="entry name" value="Immunoglobulin"/>
    <property type="match status" value="1"/>
</dbReference>
<evidence type="ECO:0000256" key="11">
    <source>
        <dbReference type="ARBA" id="ARBA00023319"/>
    </source>
</evidence>
<dbReference type="GO" id="GO:0005540">
    <property type="term" value="F:hyaluronic acid binding"/>
    <property type="evidence" value="ECO:0007669"/>
    <property type="project" value="InterPro"/>
</dbReference>
<evidence type="ECO:0000256" key="15">
    <source>
        <dbReference type="SAM" id="MobiDB-lite"/>
    </source>
</evidence>
<feature type="disulfide bond" evidence="12">
    <location>
        <begin position="522"/>
        <end position="531"/>
    </location>
</feature>
<dbReference type="InterPro" id="IPR013106">
    <property type="entry name" value="Ig_V-set"/>
</dbReference>
<dbReference type="PROSITE" id="PS00010">
    <property type="entry name" value="ASX_HYDROXYL"/>
    <property type="match status" value="1"/>
</dbReference>
<dbReference type="InterPro" id="IPR001881">
    <property type="entry name" value="EGF-like_Ca-bd_dom"/>
</dbReference>
<dbReference type="InterPro" id="IPR016186">
    <property type="entry name" value="C-type_lectin-like/link_sf"/>
</dbReference>
<dbReference type="SUPFAM" id="SSF57196">
    <property type="entry name" value="EGF/Laminin"/>
    <property type="match status" value="1"/>
</dbReference>
<dbReference type="InterPro" id="IPR007110">
    <property type="entry name" value="Ig-like_dom"/>
</dbReference>
<dbReference type="SMART" id="SM00406">
    <property type="entry name" value="IGv"/>
    <property type="match status" value="1"/>
</dbReference>
<dbReference type="PROSITE" id="PS50835">
    <property type="entry name" value="IG_LIKE"/>
    <property type="match status" value="1"/>
</dbReference>
<dbReference type="PROSITE" id="PS01186">
    <property type="entry name" value="EGF_2"/>
    <property type="match status" value="1"/>
</dbReference>
<evidence type="ECO:0000259" key="19">
    <source>
        <dbReference type="PROSITE" id="PS50923"/>
    </source>
</evidence>
<dbReference type="InterPro" id="IPR018097">
    <property type="entry name" value="EGF_Ca-bd_CS"/>
</dbReference>
<dbReference type="InterPro" id="IPR018378">
    <property type="entry name" value="C-type_lectin_CS"/>
</dbReference>
<dbReference type="InParanoid" id="G3PQZ5"/>
<dbReference type="FunFam" id="3.10.100.10:FF:000003">
    <property type="entry name" value="Versican core protein"/>
    <property type="match status" value="1"/>
</dbReference>
<feature type="disulfide bond" evidence="13">
    <location>
        <begin position="694"/>
        <end position="721"/>
    </location>
</feature>
<feature type="region of interest" description="Disordered" evidence="15">
    <location>
        <begin position="725"/>
        <end position="762"/>
    </location>
</feature>
<dbReference type="Proteomes" id="UP000007635">
    <property type="component" value="Chromosome III"/>
</dbReference>
<feature type="disulfide bond" evidence="14">
    <location>
        <begin position="213"/>
        <end position="234"/>
    </location>
</feature>
<keyword evidence="10" id="KW-0325">Glycoprotein</keyword>
<dbReference type="FunFam" id="2.10.25.10:FF:000537">
    <property type="entry name" value="Notch 3"/>
    <property type="match status" value="1"/>
</dbReference>
<keyword evidence="9 12" id="KW-1015">Disulfide bond</keyword>
<dbReference type="InterPro" id="IPR003599">
    <property type="entry name" value="Ig_sub"/>
</dbReference>
<dbReference type="CDD" id="cd00033">
    <property type="entry name" value="CCP"/>
    <property type="match status" value="1"/>
</dbReference>
<dbReference type="InterPro" id="IPR050691">
    <property type="entry name" value="Hyaluronan_bind_Proteoglycan"/>
</dbReference>
<evidence type="ECO:0000259" key="17">
    <source>
        <dbReference type="PROSITE" id="PS50041"/>
    </source>
</evidence>
<feature type="compositionally biased region" description="Basic and acidic residues" evidence="15">
    <location>
        <begin position="748"/>
        <end position="762"/>
    </location>
</feature>
<keyword evidence="7" id="KW-0106">Calcium</keyword>
<feature type="disulfide bond" evidence="12">
    <location>
        <begin position="484"/>
        <end position="493"/>
    </location>
</feature>
<dbReference type="GO" id="GO:0005509">
    <property type="term" value="F:calcium ion binding"/>
    <property type="evidence" value="ECO:0007669"/>
    <property type="project" value="InterPro"/>
</dbReference>
<evidence type="ECO:0000256" key="13">
    <source>
        <dbReference type="PROSITE-ProRule" id="PRU00302"/>
    </source>
</evidence>
<dbReference type="SMART" id="SM00179">
    <property type="entry name" value="EGF_CA"/>
    <property type="match status" value="2"/>
</dbReference>
<feature type="domain" description="Link" evidence="20">
    <location>
        <begin position="268"/>
        <end position="361"/>
    </location>
</feature>
<feature type="domain" description="Ig-like" evidence="18">
    <location>
        <begin position="65"/>
        <end position="163"/>
    </location>
</feature>
<evidence type="ECO:0000256" key="8">
    <source>
        <dbReference type="ARBA" id="ARBA00022974"/>
    </source>
</evidence>
<protein>
    <recommendedName>
        <fullName evidence="23">Neurocan b</fullName>
    </recommendedName>
</protein>
<evidence type="ECO:0000256" key="12">
    <source>
        <dbReference type="PROSITE-ProRule" id="PRU00076"/>
    </source>
</evidence>
<keyword evidence="8" id="KW-0654">Proteoglycan</keyword>
<reference evidence="21 22" key="1">
    <citation type="journal article" date="2021" name="G3 (Bethesda)">
        <title>Improved contiguity of the threespine stickleback genome using long-read sequencing.</title>
        <authorList>
            <person name="Nath S."/>
            <person name="Shaw D.E."/>
            <person name="White M.A."/>
        </authorList>
    </citation>
    <scope>NUCLEOTIDE SEQUENCE [LARGE SCALE GENOMIC DNA]</scope>
    <source>
        <strain evidence="21 22">Lake Benthic</strain>
    </source>
</reference>
<dbReference type="SUPFAM" id="SSF57535">
    <property type="entry name" value="Complement control module/SCR domain"/>
    <property type="match status" value="1"/>
</dbReference>
<dbReference type="SMART" id="SM00181">
    <property type="entry name" value="EGF"/>
    <property type="match status" value="2"/>
</dbReference>